<accession>A0ABT1T3I3</accession>
<dbReference type="Pfam" id="PF14254">
    <property type="entry name" value="DUF4348"/>
    <property type="match status" value="1"/>
</dbReference>
<evidence type="ECO:0000313" key="1">
    <source>
        <dbReference type="EMBL" id="MCQ6958508.1"/>
    </source>
</evidence>
<gene>
    <name evidence="1" type="ORF">NPE20_11080</name>
</gene>
<dbReference type="InterPro" id="IPR025590">
    <property type="entry name" value="DUF4348"/>
</dbReference>
<name>A0ABT1T3I3_9SPHI</name>
<keyword evidence="2" id="KW-1185">Reference proteome</keyword>
<proteinExistence type="predicted"/>
<comment type="caution">
    <text evidence="1">The sequence shown here is derived from an EMBL/GenBank/DDBJ whole genome shotgun (WGS) entry which is preliminary data.</text>
</comment>
<dbReference type="Gene3D" id="3.10.450.410">
    <property type="match status" value="1"/>
</dbReference>
<organism evidence="1 2">
    <name type="scientific">Mucilaginibacter aquariorum</name>
    <dbReference type="NCBI Taxonomy" id="2967225"/>
    <lineage>
        <taxon>Bacteria</taxon>
        <taxon>Pseudomonadati</taxon>
        <taxon>Bacteroidota</taxon>
        <taxon>Sphingobacteriia</taxon>
        <taxon>Sphingobacteriales</taxon>
        <taxon>Sphingobacteriaceae</taxon>
        <taxon>Mucilaginibacter</taxon>
    </lineage>
</organism>
<dbReference type="EMBL" id="JANHOH010000002">
    <property type="protein sequence ID" value="MCQ6958508.1"/>
    <property type="molecule type" value="Genomic_DNA"/>
</dbReference>
<reference evidence="1 2" key="1">
    <citation type="submission" date="2022-07" db="EMBL/GenBank/DDBJ databases">
        <title>Mucilaginibacter sp. JC4.</title>
        <authorList>
            <person name="Le V."/>
            <person name="Ko S.-R."/>
            <person name="Ahn C.-Y."/>
            <person name="Oh H.-M."/>
        </authorList>
    </citation>
    <scope>NUCLEOTIDE SEQUENCE [LARGE SCALE GENOMIC DNA]</scope>
    <source>
        <strain evidence="1 2">JC4</strain>
    </source>
</reference>
<dbReference type="RefSeq" id="WP_256538707.1">
    <property type="nucleotide sequence ID" value="NZ_JANHOH010000002.1"/>
</dbReference>
<evidence type="ECO:0000313" key="2">
    <source>
        <dbReference type="Proteomes" id="UP001204376"/>
    </source>
</evidence>
<sequence length="106" mass="12535">MLEPADFDSFFKKFKSDSVYQVEHIKFPIKITVTEDDRDSVTYIKKNKWHYVRLTNNKEDIYKKARSNKNSVTVQYTVEDTGILMSFDFAYRDGKWRLTSATDSSD</sequence>
<protein>
    <submittedName>
        <fullName evidence="1">DUF4348 domain-containing protein</fullName>
    </submittedName>
</protein>
<dbReference type="Proteomes" id="UP001204376">
    <property type="component" value="Unassembled WGS sequence"/>
</dbReference>